<evidence type="ECO:0000256" key="2">
    <source>
        <dbReference type="ARBA" id="ARBA00022598"/>
    </source>
</evidence>
<dbReference type="Pfam" id="PF13193">
    <property type="entry name" value="AMP-binding_C"/>
    <property type="match status" value="1"/>
</dbReference>
<feature type="domain" description="AMP-dependent synthetase/ligase" evidence="3">
    <location>
        <begin position="31"/>
        <end position="413"/>
    </location>
</feature>
<dbReference type="RefSeq" id="WP_084110265.1">
    <property type="nucleotide sequence ID" value="NZ_FQXJ01000007.1"/>
</dbReference>
<evidence type="ECO:0000259" key="4">
    <source>
        <dbReference type="Pfam" id="PF13193"/>
    </source>
</evidence>
<comment type="similarity">
    <text evidence="1">Belongs to the ATP-dependent AMP-binding enzyme family.</text>
</comment>
<proteinExistence type="inferred from homology"/>
<dbReference type="PANTHER" id="PTHR24096">
    <property type="entry name" value="LONG-CHAIN-FATTY-ACID--COA LIGASE"/>
    <property type="match status" value="1"/>
</dbReference>
<evidence type="ECO:0000313" key="6">
    <source>
        <dbReference type="Proteomes" id="UP000183954"/>
    </source>
</evidence>
<dbReference type="SUPFAM" id="SSF56801">
    <property type="entry name" value="Acetyl-CoA synthetase-like"/>
    <property type="match status" value="1"/>
</dbReference>
<dbReference type="AlphaFoldDB" id="A0A1M5YCT5"/>
<dbReference type="PROSITE" id="PS00455">
    <property type="entry name" value="AMP_BINDING"/>
    <property type="match status" value="1"/>
</dbReference>
<sequence>MDERIRKDWPGNLDPNLTYFKGQKPLHEYLRDNARLNPERIAIIWYGREITYGELDDLSERFASFLSSSGVKKGERVALFLSNCPQYFIAHYGIQKIGAVVSPCSPLFKEWELEYQLTDMEAKVIVAADSLYDVVAKVQSKTKIEQIILTNYGEFLPDEPSLNVPAEICKPKPIISDVQDMLSVINDVKGSVPAVDVNMDDISLMVYTSGTTGKPKGAMLSYGNALFKTAAATQSNRILEKDIFLTVVPLYHIAGMLLGLNCPIYANASMVLLYRFDPITVLQAIDQYKCTWWYSVVPMNVAVMQVPNAGQYDISSLRTTRGTSFGINLTQEIAEAWAKFTGGCQICEGAYGLSETHTADTFMPSNAVKWGTQGIPTYETKIRIVDPETGKEKPVGEMGEIVISTPGAFKGYWNKPEESAQTLREGWIYTGDMGQLDAKNYLIFCGRFKEMIKVSGYSVFPEEVEAMLMRHEGIAQAAVTGVPDAQKGEVVKAYIVLKSGQSTHITDQNIMDWAKQRMAPYKAPRYVEFRESLPATGAGKVLRRLLKEKQN</sequence>
<dbReference type="OrthoDB" id="9778383at2"/>
<dbReference type="STRING" id="1121420.SAMN02746098_02436"/>
<dbReference type="InterPro" id="IPR042099">
    <property type="entry name" value="ANL_N_sf"/>
</dbReference>
<keyword evidence="2" id="KW-0436">Ligase</keyword>
<dbReference type="Proteomes" id="UP000183954">
    <property type="component" value="Unassembled WGS sequence"/>
</dbReference>
<gene>
    <name evidence="5" type="ORF">SAMN02746098_02436</name>
</gene>
<dbReference type="GO" id="GO:0016405">
    <property type="term" value="F:CoA-ligase activity"/>
    <property type="evidence" value="ECO:0007669"/>
    <property type="project" value="TreeGrafter"/>
</dbReference>
<dbReference type="EMBL" id="FQXJ01000007">
    <property type="protein sequence ID" value="SHI09648.1"/>
    <property type="molecule type" value="Genomic_DNA"/>
</dbReference>
<evidence type="ECO:0000256" key="1">
    <source>
        <dbReference type="ARBA" id="ARBA00006432"/>
    </source>
</evidence>
<dbReference type="Gene3D" id="3.30.300.30">
    <property type="match status" value="1"/>
</dbReference>
<name>A0A1M5YCT5_9FIRM</name>
<dbReference type="InterPro" id="IPR045851">
    <property type="entry name" value="AMP-bd_C_sf"/>
</dbReference>
<dbReference type="Gene3D" id="3.40.50.12780">
    <property type="entry name" value="N-terminal domain of ligase-like"/>
    <property type="match status" value="1"/>
</dbReference>
<dbReference type="InterPro" id="IPR000873">
    <property type="entry name" value="AMP-dep_synth/lig_dom"/>
</dbReference>
<evidence type="ECO:0000259" key="3">
    <source>
        <dbReference type="Pfam" id="PF00501"/>
    </source>
</evidence>
<evidence type="ECO:0000313" key="5">
    <source>
        <dbReference type="EMBL" id="SHI09648.1"/>
    </source>
</evidence>
<dbReference type="PANTHER" id="PTHR24096:SF149">
    <property type="entry name" value="AMP-BINDING DOMAIN-CONTAINING PROTEIN-RELATED"/>
    <property type="match status" value="1"/>
</dbReference>
<dbReference type="InterPro" id="IPR020845">
    <property type="entry name" value="AMP-binding_CS"/>
</dbReference>
<feature type="domain" description="AMP-binding enzyme C-terminal" evidence="4">
    <location>
        <begin position="463"/>
        <end position="540"/>
    </location>
</feature>
<dbReference type="Pfam" id="PF00501">
    <property type="entry name" value="AMP-binding"/>
    <property type="match status" value="1"/>
</dbReference>
<protein>
    <submittedName>
        <fullName evidence="5">Long-chain acyl-CoA synthetase</fullName>
    </submittedName>
</protein>
<reference evidence="6" key="1">
    <citation type="submission" date="2016-11" db="EMBL/GenBank/DDBJ databases">
        <authorList>
            <person name="Varghese N."/>
            <person name="Submissions S."/>
        </authorList>
    </citation>
    <scope>NUCLEOTIDE SEQUENCE [LARGE SCALE GENOMIC DNA]</scope>
    <source>
        <strain evidence="6">DSM 15449</strain>
    </source>
</reference>
<accession>A0A1M5YCT5</accession>
<organism evidence="5 6">
    <name type="scientific">Desulfosporosinus lacus DSM 15449</name>
    <dbReference type="NCBI Taxonomy" id="1121420"/>
    <lineage>
        <taxon>Bacteria</taxon>
        <taxon>Bacillati</taxon>
        <taxon>Bacillota</taxon>
        <taxon>Clostridia</taxon>
        <taxon>Eubacteriales</taxon>
        <taxon>Desulfitobacteriaceae</taxon>
        <taxon>Desulfosporosinus</taxon>
    </lineage>
</organism>
<dbReference type="InterPro" id="IPR025110">
    <property type="entry name" value="AMP-bd_C"/>
</dbReference>
<keyword evidence="6" id="KW-1185">Reference proteome</keyword>